<sequence length="201" mass="22952">MTITYEYHTSLYVNITNRCSNACGFCVRTKHDNVNGKDDLWLDREPTLAEIKTDFEKRDLSKYDAVVFCGYGEPTERFDDVIAISKWLKERQPGISIRINTNGQADLINDRDVTPEMEGIIDVVSISLNAPNAREYQEICHSRFGEAAFDAIQQFAKSAKNYVKKVVFTVVDKTMPSSDIELCRKIAENCGVDFRIRAYIE</sequence>
<keyword evidence="5" id="KW-0411">Iron-sulfur</keyword>
<comment type="caution">
    <text evidence="7">The sequence shown here is derived from an EMBL/GenBank/DDBJ whole genome shotgun (WGS) entry which is preliminary data.</text>
</comment>
<dbReference type="AlphaFoldDB" id="A0A9D1TL87"/>
<keyword evidence="2" id="KW-0949">S-adenosyl-L-methionine</keyword>
<dbReference type="PANTHER" id="PTHR42836">
    <property type="entry name" value="7-CARBOXY-7-DEAZAGUANINE SYNTHASE"/>
    <property type="match status" value="1"/>
</dbReference>
<dbReference type="GO" id="GO:0003824">
    <property type="term" value="F:catalytic activity"/>
    <property type="evidence" value="ECO:0007669"/>
    <property type="project" value="InterPro"/>
</dbReference>
<dbReference type="NCBIfam" id="TIGR04038">
    <property type="entry name" value="tatD_link_rSAM"/>
    <property type="match status" value="1"/>
</dbReference>
<evidence type="ECO:0000313" key="8">
    <source>
        <dbReference type="Proteomes" id="UP000824162"/>
    </source>
</evidence>
<keyword evidence="4" id="KW-0408">Iron</keyword>
<dbReference type="CDD" id="cd01335">
    <property type="entry name" value="Radical_SAM"/>
    <property type="match status" value="1"/>
</dbReference>
<feature type="domain" description="Radical SAM core" evidence="6">
    <location>
        <begin position="5"/>
        <end position="201"/>
    </location>
</feature>
<dbReference type="Proteomes" id="UP000824162">
    <property type="component" value="Unassembled WGS sequence"/>
</dbReference>
<organism evidence="7 8">
    <name type="scientific">Candidatus Monoglobus merdigallinarum</name>
    <dbReference type="NCBI Taxonomy" id="2838698"/>
    <lineage>
        <taxon>Bacteria</taxon>
        <taxon>Bacillati</taxon>
        <taxon>Bacillota</taxon>
        <taxon>Clostridia</taxon>
        <taxon>Monoglobales</taxon>
        <taxon>Monoglobaceae</taxon>
        <taxon>Monoglobus</taxon>
    </lineage>
</organism>
<evidence type="ECO:0000256" key="4">
    <source>
        <dbReference type="ARBA" id="ARBA00023004"/>
    </source>
</evidence>
<evidence type="ECO:0000313" key="7">
    <source>
        <dbReference type="EMBL" id="HIV85667.1"/>
    </source>
</evidence>
<keyword evidence="1" id="KW-0004">4Fe-4S</keyword>
<reference evidence="7" key="2">
    <citation type="submission" date="2021-04" db="EMBL/GenBank/DDBJ databases">
        <authorList>
            <person name="Gilroy R."/>
        </authorList>
    </citation>
    <scope>NUCLEOTIDE SEQUENCE</scope>
    <source>
        <strain evidence="7">5790</strain>
    </source>
</reference>
<dbReference type="SUPFAM" id="SSF102114">
    <property type="entry name" value="Radical SAM enzymes"/>
    <property type="match status" value="1"/>
</dbReference>
<evidence type="ECO:0000259" key="6">
    <source>
        <dbReference type="PROSITE" id="PS51918"/>
    </source>
</evidence>
<dbReference type="InterPro" id="IPR007197">
    <property type="entry name" value="rSAM"/>
</dbReference>
<evidence type="ECO:0000256" key="1">
    <source>
        <dbReference type="ARBA" id="ARBA00022485"/>
    </source>
</evidence>
<dbReference type="GO" id="GO:0051539">
    <property type="term" value="F:4 iron, 4 sulfur cluster binding"/>
    <property type="evidence" value="ECO:0007669"/>
    <property type="project" value="UniProtKB-KW"/>
</dbReference>
<dbReference type="PROSITE" id="PS51918">
    <property type="entry name" value="RADICAL_SAM"/>
    <property type="match status" value="1"/>
</dbReference>
<dbReference type="EMBL" id="DXIJ01000051">
    <property type="protein sequence ID" value="HIV85667.1"/>
    <property type="molecule type" value="Genomic_DNA"/>
</dbReference>
<dbReference type="Pfam" id="PF04055">
    <property type="entry name" value="Radical_SAM"/>
    <property type="match status" value="1"/>
</dbReference>
<dbReference type="InterPro" id="IPR058240">
    <property type="entry name" value="rSAM_sf"/>
</dbReference>
<protein>
    <submittedName>
        <fullName evidence="7">TatD family nuclease-associated radical SAM protein</fullName>
    </submittedName>
</protein>
<evidence type="ECO:0000256" key="2">
    <source>
        <dbReference type="ARBA" id="ARBA00022691"/>
    </source>
</evidence>
<accession>A0A9D1TL87</accession>
<reference evidence="7" key="1">
    <citation type="journal article" date="2021" name="PeerJ">
        <title>Extensive microbial diversity within the chicken gut microbiome revealed by metagenomics and culture.</title>
        <authorList>
            <person name="Gilroy R."/>
            <person name="Ravi A."/>
            <person name="Getino M."/>
            <person name="Pursley I."/>
            <person name="Horton D.L."/>
            <person name="Alikhan N.F."/>
            <person name="Baker D."/>
            <person name="Gharbi K."/>
            <person name="Hall N."/>
            <person name="Watson M."/>
            <person name="Adriaenssens E.M."/>
            <person name="Foster-Nyarko E."/>
            <person name="Jarju S."/>
            <person name="Secka A."/>
            <person name="Antonio M."/>
            <person name="Oren A."/>
            <person name="Chaudhuri R.R."/>
            <person name="La Ragione R."/>
            <person name="Hildebrand F."/>
            <person name="Pallen M.J."/>
        </authorList>
    </citation>
    <scope>NUCLEOTIDE SEQUENCE</scope>
    <source>
        <strain evidence="7">5790</strain>
    </source>
</reference>
<proteinExistence type="predicted"/>
<evidence type="ECO:0000256" key="3">
    <source>
        <dbReference type="ARBA" id="ARBA00022723"/>
    </source>
</evidence>
<dbReference type="SFLD" id="SFLDS00029">
    <property type="entry name" value="Radical_SAM"/>
    <property type="match status" value="1"/>
</dbReference>
<dbReference type="InterPro" id="IPR013785">
    <property type="entry name" value="Aldolase_TIM"/>
</dbReference>
<gene>
    <name evidence="7" type="ORF">H9900_02520</name>
</gene>
<dbReference type="InterPro" id="IPR023821">
    <property type="entry name" value="rSAM_TatD-assoc"/>
</dbReference>
<name>A0A9D1TL87_9FIRM</name>
<dbReference type="Gene3D" id="3.20.20.70">
    <property type="entry name" value="Aldolase class I"/>
    <property type="match status" value="1"/>
</dbReference>
<keyword evidence="3" id="KW-0479">Metal-binding</keyword>
<dbReference type="SFLD" id="SFLDG01111">
    <property type="entry name" value="Uncharacterised_Radical_SAM_Su"/>
    <property type="match status" value="1"/>
</dbReference>
<dbReference type="GO" id="GO:0046872">
    <property type="term" value="F:metal ion binding"/>
    <property type="evidence" value="ECO:0007669"/>
    <property type="project" value="UniProtKB-KW"/>
</dbReference>
<evidence type="ECO:0000256" key="5">
    <source>
        <dbReference type="ARBA" id="ARBA00023014"/>
    </source>
</evidence>
<dbReference type="PANTHER" id="PTHR42836:SF1">
    <property type="entry name" value="7-CARBOXY-7-DEAZAGUANINE SYNTHASE"/>
    <property type="match status" value="1"/>
</dbReference>